<dbReference type="AlphaFoldDB" id="A0A2P2LDV4"/>
<reference evidence="1" key="1">
    <citation type="submission" date="2018-02" db="EMBL/GenBank/DDBJ databases">
        <title>Rhizophora mucronata_Transcriptome.</title>
        <authorList>
            <person name="Meera S.P."/>
            <person name="Sreeshan A."/>
            <person name="Augustine A."/>
        </authorList>
    </citation>
    <scope>NUCLEOTIDE SEQUENCE</scope>
    <source>
        <tissue evidence="1">Leaf</tissue>
    </source>
</reference>
<sequence>MRDSISNKPFRCIKIRVPFNQSQIHQEAWEVYLLQSEVQPGKYHLEAIAHFLYHPPNMPQESSLLFHICHCCHDSEGSQLFPTLQHPRSFGHTNFCPLCCLNSFLLPQYSECLQALPSIL</sequence>
<proteinExistence type="predicted"/>
<protein>
    <submittedName>
        <fullName evidence="1">Uncharacterized protein</fullName>
    </submittedName>
</protein>
<name>A0A2P2LDV4_RHIMU</name>
<accession>A0A2P2LDV4</accession>
<dbReference type="EMBL" id="GGEC01035672">
    <property type="protein sequence ID" value="MBX16156.1"/>
    <property type="molecule type" value="Transcribed_RNA"/>
</dbReference>
<organism evidence="1">
    <name type="scientific">Rhizophora mucronata</name>
    <name type="common">Asiatic mangrove</name>
    <dbReference type="NCBI Taxonomy" id="61149"/>
    <lineage>
        <taxon>Eukaryota</taxon>
        <taxon>Viridiplantae</taxon>
        <taxon>Streptophyta</taxon>
        <taxon>Embryophyta</taxon>
        <taxon>Tracheophyta</taxon>
        <taxon>Spermatophyta</taxon>
        <taxon>Magnoliopsida</taxon>
        <taxon>eudicotyledons</taxon>
        <taxon>Gunneridae</taxon>
        <taxon>Pentapetalae</taxon>
        <taxon>rosids</taxon>
        <taxon>fabids</taxon>
        <taxon>Malpighiales</taxon>
        <taxon>Rhizophoraceae</taxon>
        <taxon>Rhizophora</taxon>
    </lineage>
</organism>
<evidence type="ECO:0000313" key="1">
    <source>
        <dbReference type="EMBL" id="MBX16156.1"/>
    </source>
</evidence>